<dbReference type="CDD" id="cd16922">
    <property type="entry name" value="HATPase_EvgS-ArcB-TorS-like"/>
    <property type="match status" value="1"/>
</dbReference>
<dbReference type="Pfam" id="PF00512">
    <property type="entry name" value="HisKA"/>
    <property type="match status" value="1"/>
</dbReference>
<evidence type="ECO:0000256" key="4">
    <source>
        <dbReference type="ARBA" id="ARBA00022679"/>
    </source>
</evidence>
<dbReference type="PANTHER" id="PTHR43047">
    <property type="entry name" value="TWO-COMPONENT HISTIDINE PROTEIN KINASE"/>
    <property type="match status" value="1"/>
</dbReference>
<dbReference type="Gene3D" id="3.30.450.20">
    <property type="entry name" value="PAS domain"/>
    <property type="match status" value="2"/>
</dbReference>
<evidence type="ECO:0000256" key="5">
    <source>
        <dbReference type="ARBA" id="ARBA00022777"/>
    </source>
</evidence>
<dbReference type="InterPro" id="IPR005467">
    <property type="entry name" value="His_kinase_dom"/>
</dbReference>
<evidence type="ECO:0000259" key="9">
    <source>
        <dbReference type="PROSITE" id="PS50112"/>
    </source>
</evidence>
<dbReference type="PROSITE" id="PS50113">
    <property type="entry name" value="PAC"/>
    <property type="match status" value="2"/>
</dbReference>
<dbReference type="InterPro" id="IPR000700">
    <property type="entry name" value="PAS-assoc_C"/>
</dbReference>
<feature type="domain" description="PAC" evidence="10">
    <location>
        <begin position="111"/>
        <end position="162"/>
    </location>
</feature>
<dbReference type="SUPFAM" id="SSF55785">
    <property type="entry name" value="PYP-like sensor domain (PAS domain)"/>
    <property type="match status" value="2"/>
</dbReference>
<dbReference type="AlphaFoldDB" id="A0AA51UDQ0"/>
<keyword evidence="12" id="KW-1185">Reference proteome</keyword>
<dbReference type="EMBL" id="CP133594">
    <property type="protein sequence ID" value="WMW21312.1"/>
    <property type="molecule type" value="Genomic_DNA"/>
</dbReference>
<organism evidence="11 12">
    <name type="scientific">Methanolobus mangrovi</name>
    <dbReference type="NCBI Taxonomy" id="3072977"/>
    <lineage>
        <taxon>Archaea</taxon>
        <taxon>Methanobacteriati</taxon>
        <taxon>Methanobacteriota</taxon>
        <taxon>Stenosarchaea group</taxon>
        <taxon>Methanomicrobia</taxon>
        <taxon>Methanosarcinales</taxon>
        <taxon>Methanosarcinaceae</taxon>
        <taxon>Methanolobus</taxon>
    </lineage>
</organism>
<dbReference type="InterPro" id="IPR013655">
    <property type="entry name" value="PAS_fold_3"/>
</dbReference>
<dbReference type="Pfam" id="PF08447">
    <property type="entry name" value="PAS_3"/>
    <property type="match status" value="1"/>
</dbReference>
<feature type="coiled-coil region" evidence="7">
    <location>
        <begin position="15"/>
        <end position="42"/>
    </location>
</feature>
<dbReference type="CDD" id="cd00082">
    <property type="entry name" value="HisKA"/>
    <property type="match status" value="1"/>
</dbReference>
<dbReference type="InterPro" id="IPR001610">
    <property type="entry name" value="PAC"/>
</dbReference>
<dbReference type="SUPFAM" id="SSF47384">
    <property type="entry name" value="Homodimeric domain of signal transducing histidine kinase"/>
    <property type="match status" value="1"/>
</dbReference>
<dbReference type="Gene3D" id="1.10.287.130">
    <property type="match status" value="1"/>
</dbReference>
<gene>
    <name evidence="11" type="ORF">RE476_07820</name>
</gene>
<dbReference type="GO" id="GO:0005886">
    <property type="term" value="C:plasma membrane"/>
    <property type="evidence" value="ECO:0007669"/>
    <property type="project" value="TreeGrafter"/>
</dbReference>
<reference evidence="11" key="1">
    <citation type="submission" date="2023-08" db="EMBL/GenBank/DDBJ databases">
        <title>Methanolobus mangrovi sp. nov. and Methanolobus sediminis sp. nov, two novel methylotrophic methanogens isolated from mangrove sediments in China.</title>
        <authorList>
            <person name="Zhou J."/>
        </authorList>
    </citation>
    <scope>NUCLEOTIDE SEQUENCE</scope>
    <source>
        <strain evidence="11">FTZ2</strain>
    </source>
</reference>
<evidence type="ECO:0000256" key="3">
    <source>
        <dbReference type="ARBA" id="ARBA00022553"/>
    </source>
</evidence>
<dbReference type="GO" id="GO:0009927">
    <property type="term" value="F:histidine phosphotransfer kinase activity"/>
    <property type="evidence" value="ECO:0007669"/>
    <property type="project" value="TreeGrafter"/>
</dbReference>
<dbReference type="InterPro" id="IPR000014">
    <property type="entry name" value="PAS"/>
</dbReference>
<evidence type="ECO:0000256" key="7">
    <source>
        <dbReference type="SAM" id="Coils"/>
    </source>
</evidence>
<dbReference type="EC" id="2.7.13.3" evidence="2"/>
<dbReference type="PROSITE" id="PS50109">
    <property type="entry name" value="HIS_KIN"/>
    <property type="match status" value="1"/>
</dbReference>
<feature type="domain" description="Histidine kinase" evidence="8">
    <location>
        <begin position="308"/>
        <end position="527"/>
    </location>
</feature>
<dbReference type="SMART" id="SM00091">
    <property type="entry name" value="PAS"/>
    <property type="match status" value="2"/>
</dbReference>
<dbReference type="Pfam" id="PF08448">
    <property type="entry name" value="PAS_4"/>
    <property type="match status" value="1"/>
</dbReference>
<keyword evidence="3" id="KW-0597">Phosphoprotein</keyword>
<dbReference type="SMART" id="SM00388">
    <property type="entry name" value="HisKA"/>
    <property type="match status" value="1"/>
</dbReference>
<dbReference type="GO" id="GO:0000155">
    <property type="term" value="F:phosphorelay sensor kinase activity"/>
    <property type="evidence" value="ECO:0007669"/>
    <property type="project" value="InterPro"/>
</dbReference>
<keyword evidence="5 11" id="KW-0418">Kinase</keyword>
<feature type="domain" description="PAS" evidence="9">
    <location>
        <begin position="39"/>
        <end position="109"/>
    </location>
</feature>
<dbReference type="RefSeq" id="WP_309307097.1">
    <property type="nucleotide sequence ID" value="NZ_CP133594.1"/>
</dbReference>
<dbReference type="InterPro" id="IPR003661">
    <property type="entry name" value="HisK_dim/P_dom"/>
</dbReference>
<dbReference type="InterPro" id="IPR036890">
    <property type="entry name" value="HATPase_C_sf"/>
</dbReference>
<dbReference type="SMART" id="SM00387">
    <property type="entry name" value="HATPase_c"/>
    <property type="match status" value="1"/>
</dbReference>
<proteinExistence type="predicted"/>
<dbReference type="CDD" id="cd00130">
    <property type="entry name" value="PAS"/>
    <property type="match status" value="2"/>
</dbReference>
<dbReference type="InterPro" id="IPR035965">
    <property type="entry name" value="PAS-like_dom_sf"/>
</dbReference>
<accession>A0AA51UDQ0</accession>
<dbReference type="PROSITE" id="PS50112">
    <property type="entry name" value="PAS"/>
    <property type="match status" value="2"/>
</dbReference>
<evidence type="ECO:0000256" key="6">
    <source>
        <dbReference type="ARBA" id="ARBA00023012"/>
    </source>
</evidence>
<protein>
    <recommendedName>
        <fullName evidence="2">histidine kinase</fullName>
        <ecNumber evidence="2">2.7.13.3</ecNumber>
    </recommendedName>
</protein>
<dbReference type="KEGG" id="mmav:RE476_07820"/>
<evidence type="ECO:0000256" key="2">
    <source>
        <dbReference type="ARBA" id="ARBA00012438"/>
    </source>
</evidence>
<keyword evidence="6" id="KW-0902">Two-component regulatory system</keyword>
<dbReference type="InterPro" id="IPR036097">
    <property type="entry name" value="HisK_dim/P_sf"/>
</dbReference>
<dbReference type="Gene3D" id="3.30.565.10">
    <property type="entry name" value="Histidine kinase-like ATPase, C-terminal domain"/>
    <property type="match status" value="1"/>
</dbReference>
<evidence type="ECO:0000259" key="8">
    <source>
        <dbReference type="PROSITE" id="PS50109"/>
    </source>
</evidence>
<dbReference type="Pfam" id="PF02518">
    <property type="entry name" value="HATPase_c"/>
    <property type="match status" value="1"/>
</dbReference>
<dbReference type="SUPFAM" id="SSF55874">
    <property type="entry name" value="ATPase domain of HSP90 chaperone/DNA topoisomerase II/histidine kinase"/>
    <property type="match status" value="1"/>
</dbReference>
<dbReference type="InterPro" id="IPR004358">
    <property type="entry name" value="Sig_transdc_His_kin-like_C"/>
</dbReference>
<dbReference type="NCBIfam" id="TIGR00229">
    <property type="entry name" value="sensory_box"/>
    <property type="match status" value="2"/>
</dbReference>
<keyword evidence="4" id="KW-0808">Transferase</keyword>
<evidence type="ECO:0000259" key="10">
    <source>
        <dbReference type="PROSITE" id="PS50113"/>
    </source>
</evidence>
<feature type="domain" description="PAC" evidence="10">
    <location>
        <begin position="239"/>
        <end position="290"/>
    </location>
</feature>
<dbReference type="FunFam" id="3.30.565.10:FF:000010">
    <property type="entry name" value="Sensor histidine kinase RcsC"/>
    <property type="match status" value="1"/>
</dbReference>
<evidence type="ECO:0000256" key="1">
    <source>
        <dbReference type="ARBA" id="ARBA00000085"/>
    </source>
</evidence>
<dbReference type="SMART" id="SM00086">
    <property type="entry name" value="PAC"/>
    <property type="match status" value="2"/>
</dbReference>
<dbReference type="InterPro" id="IPR013656">
    <property type="entry name" value="PAS_4"/>
</dbReference>
<dbReference type="InterPro" id="IPR003594">
    <property type="entry name" value="HATPase_dom"/>
</dbReference>
<evidence type="ECO:0000313" key="12">
    <source>
        <dbReference type="Proteomes" id="UP001183006"/>
    </source>
</evidence>
<sequence length="539" mass="61681">MIPKNHSQKNDDEDYQKIIREVKDLRARLEASESELNEVKQFYTERLDNLNDVLFSVDTEGYFTYINPAIKNITGYEIEEVLGTHFTKHVHPNDVAGLLEDIEKTVSGEHKPYMFRIIKKDGSISYVHTTSRPIIKNGEFTGINGLMVDIARLKQIEFKLKEERDRAQKYLDVAGVIILVMDREGKIKLINKKGCELFGYGEHDLISKNWLEISIPEERQIKAKIDYSGLMDGKTELQPYFEAPIQIKDETRFFAWHNILLEDDDGNITGVLSSGNDITDRRKAEEALIFAKLISDNAHRTKRQFLSNVSHELRTPLNLIIGYSDLLHEDYVGTTNEAQKQYLDVIKRSGNRLLLLINSMIELSAIEEGKIELDMKDFYIPVLIKDIENSTRPMAKKKQVSLEFELEDDVTTICADKEKIKTVLYNLISNAIKFTPLSGDVKVSIARDGKMLKISVKDTGIGMEKSEMDKLFQPFSQIDSSLNRRFEGAGLGLIIVKEFVEMHGGNIQVESEINKGSNFTFFIPMLPEENQTHVRHLLI</sequence>
<dbReference type="PRINTS" id="PR00344">
    <property type="entry name" value="BCTRLSENSOR"/>
</dbReference>
<dbReference type="Proteomes" id="UP001183006">
    <property type="component" value="Chromosome"/>
</dbReference>
<keyword evidence="7" id="KW-0175">Coiled coil</keyword>
<feature type="domain" description="PAS" evidence="9">
    <location>
        <begin position="163"/>
        <end position="234"/>
    </location>
</feature>
<dbReference type="PANTHER" id="PTHR43047:SF72">
    <property type="entry name" value="OSMOSENSING HISTIDINE PROTEIN KINASE SLN1"/>
    <property type="match status" value="1"/>
</dbReference>
<comment type="catalytic activity">
    <reaction evidence="1">
        <text>ATP + protein L-histidine = ADP + protein N-phospho-L-histidine.</text>
        <dbReference type="EC" id="2.7.13.3"/>
    </reaction>
</comment>
<dbReference type="FunFam" id="1.10.287.130:FF:000001">
    <property type="entry name" value="Two-component sensor histidine kinase"/>
    <property type="match status" value="1"/>
</dbReference>
<dbReference type="GeneID" id="84230039"/>
<evidence type="ECO:0000313" key="11">
    <source>
        <dbReference type="EMBL" id="WMW21312.1"/>
    </source>
</evidence>
<name>A0AA51UDQ0_9EURY</name>